<protein>
    <submittedName>
        <fullName evidence="1">Uncharacterized protein</fullName>
    </submittedName>
</protein>
<reference evidence="1" key="2">
    <citation type="journal article" date="2015" name="Fish Shellfish Immunol.">
        <title>Early steps in the European eel (Anguilla anguilla)-Vibrio vulnificus interaction in the gills: Role of the RtxA13 toxin.</title>
        <authorList>
            <person name="Callol A."/>
            <person name="Pajuelo D."/>
            <person name="Ebbesson L."/>
            <person name="Teles M."/>
            <person name="MacKenzie S."/>
            <person name="Amaro C."/>
        </authorList>
    </citation>
    <scope>NUCLEOTIDE SEQUENCE</scope>
</reference>
<name>A0A0E9TC98_ANGAN</name>
<dbReference type="EMBL" id="GBXM01057273">
    <property type="protein sequence ID" value="JAH51304.1"/>
    <property type="molecule type" value="Transcribed_RNA"/>
</dbReference>
<evidence type="ECO:0000313" key="1">
    <source>
        <dbReference type="EMBL" id="JAH51304.1"/>
    </source>
</evidence>
<dbReference type="AlphaFoldDB" id="A0A0E9TC98"/>
<reference evidence="1" key="1">
    <citation type="submission" date="2014-11" db="EMBL/GenBank/DDBJ databases">
        <authorList>
            <person name="Amaro Gonzalez C."/>
        </authorList>
    </citation>
    <scope>NUCLEOTIDE SEQUENCE</scope>
</reference>
<proteinExistence type="predicted"/>
<accession>A0A0E9TC98</accession>
<sequence length="29" mass="3191">MKTCRAVDLQEQGWAGAALTLIVDMLLGW</sequence>
<organism evidence="1">
    <name type="scientific">Anguilla anguilla</name>
    <name type="common">European freshwater eel</name>
    <name type="synonym">Muraena anguilla</name>
    <dbReference type="NCBI Taxonomy" id="7936"/>
    <lineage>
        <taxon>Eukaryota</taxon>
        <taxon>Metazoa</taxon>
        <taxon>Chordata</taxon>
        <taxon>Craniata</taxon>
        <taxon>Vertebrata</taxon>
        <taxon>Euteleostomi</taxon>
        <taxon>Actinopterygii</taxon>
        <taxon>Neopterygii</taxon>
        <taxon>Teleostei</taxon>
        <taxon>Anguilliformes</taxon>
        <taxon>Anguillidae</taxon>
        <taxon>Anguilla</taxon>
    </lineage>
</organism>